<dbReference type="SUPFAM" id="SSF50249">
    <property type="entry name" value="Nucleic acid-binding proteins"/>
    <property type="match status" value="1"/>
</dbReference>
<dbReference type="InterPro" id="IPR014720">
    <property type="entry name" value="dsRBD_dom"/>
</dbReference>
<evidence type="ECO:0000259" key="4">
    <source>
        <dbReference type="PROSITE" id="PS50137"/>
    </source>
</evidence>
<protein>
    <recommendedName>
        <fullName evidence="4">DRBM domain-containing protein</fullName>
    </recommendedName>
</protein>
<evidence type="ECO:0000256" key="2">
    <source>
        <dbReference type="ARBA" id="ARBA00022884"/>
    </source>
</evidence>
<reference evidence="5 6" key="1">
    <citation type="journal article" date="2021" name="bioRxiv">
        <title>Chromosome-scale and haplotype-resolved genome assembly of a tetraploid potato cultivar.</title>
        <authorList>
            <person name="Sun H."/>
            <person name="Jiao W.-B."/>
            <person name="Krause K."/>
            <person name="Campoy J.A."/>
            <person name="Goel M."/>
            <person name="Folz-Donahue K."/>
            <person name="Kukat C."/>
            <person name="Huettel B."/>
            <person name="Schneeberger K."/>
        </authorList>
    </citation>
    <scope>NUCLEOTIDE SEQUENCE [LARGE SCALE GENOMIC DNA]</scope>
    <source>
        <strain evidence="5">SolTubOtavaFocal</strain>
        <tissue evidence="5">Leaves</tissue>
    </source>
</reference>
<dbReference type="EMBL" id="JAIVGD010000001">
    <property type="protein sequence ID" value="KAH0784225.1"/>
    <property type="molecule type" value="Genomic_DNA"/>
</dbReference>
<dbReference type="Proteomes" id="UP000826656">
    <property type="component" value="Unassembled WGS sequence"/>
</dbReference>
<dbReference type="SMART" id="SM00358">
    <property type="entry name" value="DSRM"/>
    <property type="match status" value="1"/>
</dbReference>
<dbReference type="PANTHER" id="PTHR46031">
    <property type="match status" value="1"/>
</dbReference>
<dbReference type="SUPFAM" id="SSF54768">
    <property type="entry name" value="dsRNA-binding domain-like"/>
    <property type="match status" value="1"/>
</dbReference>
<evidence type="ECO:0000256" key="1">
    <source>
        <dbReference type="ARBA" id="ARBA00022737"/>
    </source>
</evidence>
<dbReference type="PROSITE" id="PS50137">
    <property type="entry name" value="DS_RBD"/>
    <property type="match status" value="1"/>
</dbReference>
<proteinExistence type="predicted"/>
<gene>
    <name evidence="5" type="ORF">KY290_003823</name>
</gene>
<organism evidence="5 6">
    <name type="scientific">Solanum tuberosum</name>
    <name type="common">Potato</name>
    <dbReference type="NCBI Taxonomy" id="4113"/>
    <lineage>
        <taxon>Eukaryota</taxon>
        <taxon>Viridiplantae</taxon>
        <taxon>Streptophyta</taxon>
        <taxon>Embryophyta</taxon>
        <taxon>Tracheophyta</taxon>
        <taxon>Spermatophyta</taxon>
        <taxon>Magnoliopsida</taxon>
        <taxon>eudicotyledons</taxon>
        <taxon>Gunneridae</taxon>
        <taxon>Pentapetalae</taxon>
        <taxon>asterids</taxon>
        <taxon>lamiids</taxon>
        <taxon>Solanales</taxon>
        <taxon>Solanaceae</taxon>
        <taxon>Solanoideae</taxon>
        <taxon>Solaneae</taxon>
        <taxon>Solanum</taxon>
    </lineage>
</organism>
<dbReference type="Gene3D" id="3.30.160.20">
    <property type="match status" value="1"/>
</dbReference>
<comment type="caution">
    <text evidence="5">The sequence shown here is derived from an EMBL/GenBank/DDBJ whole genome shotgun (WGS) entry which is preliminary data.</text>
</comment>
<evidence type="ECO:0000313" key="6">
    <source>
        <dbReference type="Proteomes" id="UP000826656"/>
    </source>
</evidence>
<sequence>MDNCMLLYQEPQVLTVSKYFNMAERYTNMITPTTKDWTCKVQVVDKSRRRDNKDKTTKYQVLILQDEERNTVFWQAKALPRCIFVLQWTGAGSNSLRSFNGIKRIETKLVAYKMKSTTPIGSIMLISFEDEVIFVANIQAQPPGQVFNVEAELSLASKDQRFSVLACSNCKQLFTRYNVRRKIYCTSCHHSTHLIPRCQFKVTIKDNNDFATTIVSDEIVEKMLHLTSEEIFEICFVKLEYFFCGSQNDHFLHSFAAATECRVLQAFDVAMWILYVLVLLWKLKIFSPEERMYKTKLQELCHQFEWNLPEYATEKDGPDHNPRFTATVIVNGVSFESPKDQCRSSKEAQNHAAHIAYDHFILPQPILFSPHNLPSPALLPTSLG</sequence>
<dbReference type="InterPro" id="IPR012340">
    <property type="entry name" value="NA-bd_OB-fold"/>
</dbReference>
<keyword evidence="6" id="KW-1185">Reference proteome</keyword>
<keyword evidence="1" id="KW-0677">Repeat</keyword>
<evidence type="ECO:0000313" key="5">
    <source>
        <dbReference type="EMBL" id="KAH0784225.1"/>
    </source>
</evidence>
<dbReference type="Pfam" id="PF00035">
    <property type="entry name" value="dsrm"/>
    <property type="match status" value="1"/>
</dbReference>
<feature type="domain" description="DRBM" evidence="4">
    <location>
        <begin position="292"/>
        <end position="362"/>
    </location>
</feature>
<accession>A0ABQ7WTZ7</accession>
<keyword evidence="2 3" id="KW-0694">RNA-binding</keyword>
<dbReference type="Gene3D" id="2.40.50.140">
    <property type="entry name" value="Nucleic acid-binding proteins"/>
    <property type="match status" value="1"/>
</dbReference>
<evidence type="ECO:0000256" key="3">
    <source>
        <dbReference type="PROSITE-ProRule" id="PRU00266"/>
    </source>
</evidence>
<dbReference type="PANTHER" id="PTHR46031:SF16">
    <property type="entry name" value="DOUBLE-STRANDED RNA-BINDING PROTEIN 4"/>
    <property type="match status" value="1"/>
</dbReference>
<name>A0ABQ7WTZ7_SOLTU</name>